<accession>A0A6J6XTQ8</accession>
<dbReference type="SMART" id="SM00862">
    <property type="entry name" value="Trans_reg_C"/>
    <property type="match status" value="1"/>
</dbReference>
<dbReference type="CDD" id="cd00383">
    <property type="entry name" value="trans_reg_C"/>
    <property type="match status" value="1"/>
</dbReference>
<evidence type="ECO:0000256" key="4">
    <source>
        <dbReference type="ARBA" id="ARBA00023125"/>
    </source>
</evidence>
<protein>
    <submittedName>
        <fullName evidence="7">Unannotated protein</fullName>
    </submittedName>
</protein>
<evidence type="ECO:0000256" key="3">
    <source>
        <dbReference type="ARBA" id="ARBA00023015"/>
    </source>
</evidence>
<dbReference type="GO" id="GO:0005829">
    <property type="term" value="C:cytosol"/>
    <property type="evidence" value="ECO:0007669"/>
    <property type="project" value="TreeGrafter"/>
</dbReference>
<reference evidence="7" key="1">
    <citation type="submission" date="2020-05" db="EMBL/GenBank/DDBJ databases">
        <authorList>
            <person name="Chiriac C."/>
            <person name="Salcher M."/>
            <person name="Ghai R."/>
            <person name="Kavagutti S V."/>
        </authorList>
    </citation>
    <scope>NUCLEOTIDE SEQUENCE</scope>
</reference>
<dbReference type="PANTHER" id="PTHR48111">
    <property type="entry name" value="REGULATOR OF RPOS"/>
    <property type="match status" value="1"/>
</dbReference>
<evidence type="ECO:0000259" key="6">
    <source>
        <dbReference type="PROSITE" id="PS51755"/>
    </source>
</evidence>
<keyword evidence="2" id="KW-0902">Two-component regulatory system</keyword>
<feature type="domain" description="OmpR/PhoB-type" evidence="6">
    <location>
        <begin position="29"/>
        <end position="125"/>
    </location>
</feature>
<evidence type="ECO:0000256" key="1">
    <source>
        <dbReference type="ARBA" id="ARBA00022553"/>
    </source>
</evidence>
<dbReference type="GO" id="GO:0032993">
    <property type="term" value="C:protein-DNA complex"/>
    <property type="evidence" value="ECO:0007669"/>
    <property type="project" value="TreeGrafter"/>
</dbReference>
<dbReference type="Gene3D" id="1.10.10.10">
    <property type="entry name" value="Winged helix-like DNA-binding domain superfamily/Winged helix DNA-binding domain"/>
    <property type="match status" value="1"/>
</dbReference>
<dbReference type="FunFam" id="1.10.10.10:FF:000018">
    <property type="entry name" value="DNA-binding response regulator ResD"/>
    <property type="match status" value="1"/>
</dbReference>
<dbReference type="EMBL" id="CAFAAM010000044">
    <property type="protein sequence ID" value="CAB4798558.1"/>
    <property type="molecule type" value="Genomic_DNA"/>
</dbReference>
<gene>
    <name evidence="7" type="ORF">UFOPK3010_00467</name>
</gene>
<evidence type="ECO:0000256" key="2">
    <source>
        <dbReference type="ARBA" id="ARBA00023012"/>
    </source>
</evidence>
<dbReference type="PROSITE" id="PS51755">
    <property type="entry name" value="OMPR_PHOB"/>
    <property type="match status" value="1"/>
</dbReference>
<keyword evidence="3" id="KW-0805">Transcription regulation</keyword>
<dbReference type="SUPFAM" id="SSF46894">
    <property type="entry name" value="C-terminal effector domain of the bipartite response regulators"/>
    <property type="match status" value="1"/>
</dbReference>
<sequence>MVKPFGFRELIARINAVTRRSNTSGSIKEDITKLPSDVTLDNRTRKVTVHDKDIQLTRKEFDLLSLLASDAGATQTRETILEQVWDAHWYGPTKTLDVHIASLRKKLGDPTIIETVRGVGFRLRSTTENDSAS</sequence>
<dbReference type="InterPro" id="IPR036388">
    <property type="entry name" value="WH-like_DNA-bd_sf"/>
</dbReference>
<dbReference type="GO" id="GO:0006355">
    <property type="term" value="P:regulation of DNA-templated transcription"/>
    <property type="evidence" value="ECO:0007669"/>
    <property type="project" value="InterPro"/>
</dbReference>
<keyword evidence="1" id="KW-0597">Phosphoprotein</keyword>
<evidence type="ECO:0000256" key="5">
    <source>
        <dbReference type="ARBA" id="ARBA00023163"/>
    </source>
</evidence>
<dbReference type="AlphaFoldDB" id="A0A6J6XTQ8"/>
<dbReference type="GO" id="GO:0000156">
    <property type="term" value="F:phosphorelay response regulator activity"/>
    <property type="evidence" value="ECO:0007669"/>
    <property type="project" value="TreeGrafter"/>
</dbReference>
<dbReference type="PANTHER" id="PTHR48111:SF1">
    <property type="entry name" value="TWO-COMPONENT RESPONSE REGULATOR ORR33"/>
    <property type="match status" value="1"/>
</dbReference>
<dbReference type="InterPro" id="IPR039420">
    <property type="entry name" value="WalR-like"/>
</dbReference>
<dbReference type="GO" id="GO:0000976">
    <property type="term" value="F:transcription cis-regulatory region binding"/>
    <property type="evidence" value="ECO:0007669"/>
    <property type="project" value="TreeGrafter"/>
</dbReference>
<dbReference type="Pfam" id="PF00486">
    <property type="entry name" value="Trans_reg_C"/>
    <property type="match status" value="1"/>
</dbReference>
<evidence type="ECO:0000313" key="7">
    <source>
        <dbReference type="EMBL" id="CAB4798558.1"/>
    </source>
</evidence>
<dbReference type="Gene3D" id="6.10.250.690">
    <property type="match status" value="1"/>
</dbReference>
<dbReference type="InterPro" id="IPR016032">
    <property type="entry name" value="Sig_transdc_resp-reg_C-effctor"/>
</dbReference>
<organism evidence="7">
    <name type="scientific">freshwater metagenome</name>
    <dbReference type="NCBI Taxonomy" id="449393"/>
    <lineage>
        <taxon>unclassified sequences</taxon>
        <taxon>metagenomes</taxon>
        <taxon>ecological metagenomes</taxon>
    </lineage>
</organism>
<proteinExistence type="predicted"/>
<keyword evidence="4" id="KW-0238">DNA-binding</keyword>
<keyword evidence="5" id="KW-0804">Transcription</keyword>
<dbReference type="InterPro" id="IPR001867">
    <property type="entry name" value="OmpR/PhoB-type_DNA-bd"/>
</dbReference>
<name>A0A6J6XTQ8_9ZZZZ</name>